<dbReference type="EMBL" id="CAADFC020000004">
    <property type="protein sequence ID" value="VIO65323.1"/>
    <property type="molecule type" value="Genomic_DNA"/>
</dbReference>
<reference evidence="3" key="1">
    <citation type="submission" date="2019-02" db="EMBL/GenBank/DDBJ databases">
        <authorList>
            <person name="Pothier F.J."/>
        </authorList>
    </citation>
    <scope>NUCLEOTIDE SEQUENCE</scope>
    <source>
        <strain evidence="3">CI-1B</strain>
    </source>
</reference>
<dbReference type="Pfam" id="PF14067">
    <property type="entry name" value="LssY_C"/>
    <property type="match status" value="1"/>
</dbReference>
<feature type="domain" description="LssY-like C-terminal" evidence="2">
    <location>
        <begin position="57"/>
        <end position="238"/>
    </location>
</feature>
<name>A0A508SSG8_9BRAD</name>
<evidence type="ECO:0000313" key="4">
    <source>
        <dbReference type="Proteomes" id="UP000328092"/>
    </source>
</evidence>
<gene>
    <name evidence="3" type="ORF">CI1B_04210</name>
</gene>
<keyword evidence="1" id="KW-0472">Membrane</keyword>
<evidence type="ECO:0000313" key="3">
    <source>
        <dbReference type="EMBL" id="VIO65323.1"/>
    </source>
</evidence>
<evidence type="ECO:0000259" key="2">
    <source>
        <dbReference type="Pfam" id="PF14067"/>
    </source>
</evidence>
<protein>
    <recommendedName>
        <fullName evidence="2">LssY-like C-terminal domain-containing protein</fullName>
    </recommendedName>
</protein>
<proteinExistence type="predicted"/>
<keyword evidence="4" id="KW-1185">Reference proteome</keyword>
<organism evidence="3 4">
    <name type="scientific">Bradyrhizobium ivorense</name>
    <dbReference type="NCBI Taxonomy" id="2511166"/>
    <lineage>
        <taxon>Bacteria</taxon>
        <taxon>Pseudomonadati</taxon>
        <taxon>Pseudomonadota</taxon>
        <taxon>Alphaproteobacteria</taxon>
        <taxon>Hyphomicrobiales</taxon>
        <taxon>Nitrobacteraceae</taxon>
        <taxon>Bradyrhizobium</taxon>
    </lineage>
</organism>
<keyword evidence="1" id="KW-0812">Transmembrane</keyword>
<dbReference type="Proteomes" id="UP000328092">
    <property type="component" value="Unassembled WGS sequence"/>
</dbReference>
<dbReference type="RefSeq" id="WP_244626386.1">
    <property type="nucleotide sequence ID" value="NZ_CAADFC020000004.1"/>
</dbReference>
<feature type="transmembrane region" description="Helical" evidence="1">
    <location>
        <begin position="25"/>
        <end position="46"/>
    </location>
</feature>
<evidence type="ECO:0000256" key="1">
    <source>
        <dbReference type="SAM" id="Phobius"/>
    </source>
</evidence>
<dbReference type="AlphaFoldDB" id="A0A508SSG8"/>
<comment type="caution">
    <text evidence="3">The sequence shown here is derived from an EMBL/GenBank/DDBJ whole genome shotgun (WGS) entry which is preliminary data.</text>
</comment>
<keyword evidence="1" id="KW-1133">Transmembrane helix</keyword>
<sequence>MDAQADINANPDPARRRGRLRRAQLLLLLVLTTYLLVAYLLLPAFWTHYEHQKGLASLPMVTRTAQGIPGDPMNIGLIGDVRDVVCAMHQAGWYPADPVTLRSSIAIVGSVLLDRPYKDAPVSSLFYLGRREDLAFEKPVGSSADRRNHVRFWKVLDQGEEKRPVWLGAATLDRSVGISHYTGAVTHHIAADLDEERALLAGDLESAGMVTAKYQVTGIGPTFDGRNGGGDLYFTDGEIWVLRLVEACSRHDGPVERIPSPAMTEFKDQVWHAVMQAIGK</sequence>
<dbReference type="InterPro" id="IPR025902">
    <property type="entry name" value="LssY-like-C_dom"/>
</dbReference>
<accession>A0A508SSG8</accession>